<feature type="compositionally biased region" description="Polar residues" evidence="1">
    <location>
        <begin position="34"/>
        <end position="59"/>
    </location>
</feature>
<feature type="compositionally biased region" description="Polar residues" evidence="1">
    <location>
        <begin position="166"/>
        <end position="176"/>
    </location>
</feature>
<feature type="region of interest" description="Disordered" evidence="1">
    <location>
        <begin position="75"/>
        <end position="201"/>
    </location>
</feature>
<keyword evidence="3" id="KW-1185">Reference proteome</keyword>
<comment type="caution">
    <text evidence="2">The sequence shown here is derived from an EMBL/GenBank/DDBJ whole genome shotgun (WGS) entry which is preliminary data.</text>
</comment>
<gene>
    <name evidence="2" type="ORF">AYO20_05065</name>
</gene>
<feature type="compositionally biased region" description="Polar residues" evidence="1">
    <location>
        <begin position="540"/>
        <end position="553"/>
    </location>
</feature>
<evidence type="ECO:0000313" key="2">
    <source>
        <dbReference type="EMBL" id="OAL35684.1"/>
    </source>
</evidence>
<evidence type="ECO:0000313" key="3">
    <source>
        <dbReference type="Proteomes" id="UP000185904"/>
    </source>
</evidence>
<name>A0A178D2P0_9EURO</name>
<feature type="compositionally biased region" description="Polar residues" evidence="1">
    <location>
        <begin position="436"/>
        <end position="447"/>
    </location>
</feature>
<sequence length="553" mass="59665">MAPEVVNGFAMVADKERSSLTRIFHRRFSSSSKVNTKMSTSNTGMEQTGVVQSESSARIETTRPPHLRRRITIGGSGQDAQAAQHMSLPTDTRNASTTLQGGESGSLTAKCHYPPTSWRPTPPAQLTVSGVEGNFLSGSGSNGGEDDGTRKSSTTVKVAGPHLNPPVSNSTMTASSPGKARGPPASSNGESQSSPARPGSRRRYSIISCMSTNSANAGISPTRTTSASTLGRRASGGIATLPDPRTVYAHTYHYTVCAHTSPPMSRPLNVQPKLVRYREGLLAYPPFHLRGYNADQSIAPPTIYILDGSCSDCDIKTRRHAESKVLSRYSHQLENLYIQLSLVQKDIANKNHDVSIPEKSDSAVAMFSFPSTLELEPEATQAILEIEDQLDQLISSRDREVRQIWNGYTARWGPATVGIHREHKTRERSQARAAVTSDNMSQDTAASSAGFDVPLSDHSPGRSRTMTTLSTKPASHVSRNSSSDTHARTRSVGGPQERYSDGTYGLSVDSSVDGVKGRGRMVVDWIRPSRREGRSRSVAGATSRTSSRNVPDK</sequence>
<dbReference type="AlphaFoldDB" id="A0A178D2P0"/>
<feature type="region of interest" description="Disordered" evidence="1">
    <location>
        <begin position="34"/>
        <end position="63"/>
    </location>
</feature>
<accession>A0A178D2P0</accession>
<feature type="region of interest" description="Disordered" evidence="1">
    <location>
        <begin position="526"/>
        <end position="553"/>
    </location>
</feature>
<protein>
    <submittedName>
        <fullName evidence="2">Uncharacterized protein</fullName>
    </submittedName>
</protein>
<reference evidence="2 3" key="1">
    <citation type="submission" date="2016-03" db="EMBL/GenBank/DDBJ databases">
        <title>The draft genome sequence of Fonsecaea nubica causative agent of cutaneous subcutaneous infection in human host.</title>
        <authorList>
            <person name="Costa F."/>
            <person name="Sybren D.H."/>
            <person name="Raittz R.T."/>
            <person name="Weiss V.A."/>
            <person name="Leao A.C."/>
            <person name="Gomes R."/>
            <person name="De Souza E.M."/>
            <person name="Pedrosa F.O."/>
            <person name="Steffens M.B."/>
            <person name="Bombassaro A."/>
            <person name="Tadra-Sfeir M.Z."/>
            <person name="Moreno L.F."/>
            <person name="Najafzadeh M.J."/>
            <person name="Felipe M.S."/>
            <person name="Teixeira M."/>
            <person name="Sun J."/>
            <person name="Xi L."/>
            <person name="Castro M.A."/>
            <person name="Vicente V.A."/>
        </authorList>
    </citation>
    <scope>NUCLEOTIDE SEQUENCE [LARGE SCALE GENOMIC DNA]</scope>
    <source>
        <strain evidence="2 3">CBS 269.64</strain>
    </source>
</reference>
<dbReference type="OrthoDB" id="4120541at2759"/>
<feature type="compositionally biased region" description="Polar residues" evidence="1">
    <location>
        <begin position="87"/>
        <end position="107"/>
    </location>
</feature>
<feature type="compositionally biased region" description="Polar residues" evidence="1">
    <location>
        <begin position="462"/>
        <end position="484"/>
    </location>
</feature>
<feature type="compositionally biased region" description="Polar residues" evidence="1">
    <location>
        <begin position="185"/>
        <end position="195"/>
    </location>
</feature>
<dbReference type="EMBL" id="LVCJ01000028">
    <property type="protein sequence ID" value="OAL35684.1"/>
    <property type="molecule type" value="Genomic_DNA"/>
</dbReference>
<organism evidence="2 3">
    <name type="scientific">Fonsecaea nubica</name>
    <dbReference type="NCBI Taxonomy" id="856822"/>
    <lineage>
        <taxon>Eukaryota</taxon>
        <taxon>Fungi</taxon>
        <taxon>Dikarya</taxon>
        <taxon>Ascomycota</taxon>
        <taxon>Pezizomycotina</taxon>
        <taxon>Eurotiomycetes</taxon>
        <taxon>Chaetothyriomycetidae</taxon>
        <taxon>Chaetothyriales</taxon>
        <taxon>Herpotrichiellaceae</taxon>
        <taxon>Fonsecaea</taxon>
    </lineage>
</organism>
<feature type="region of interest" description="Disordered" evidence="1">
    <location>
        <begin position="419"/>
        <end position="513"/>
    </location>
</feature>
<dbReference type="GeneID" id="34588482"/>
<dbReference type="Proteomes" id="UP000185904">
    <property type="component" value="Unassembled WGS sequence"/>
</dbReference>
<evidence type="ECO:0000256" key="1">
    <source>
        <dbReference type="SAM" id="MobiDB-lite"/>
    </source>
</evidence>
<dbReference type="RefSeq" id="XP_022500696.1">
    <property type="nucleotide sequence ID" value="XM_022643359.1"/>
</dbReference>
<proteinExistence type="predicted"/>